<evidence type="ECO:0000313" key="3">
    <source>
        <dbReference type="EMBL" id="EIT70789.1"/>
    </source>
</evidence>
<dbReference type="PANTHER" id="PTHR20883:SF48">
    <property type="entry name" value="ECTOINE DIOXYGENASE"/>
    <property type="match status" value="1"/>
</dbReference>
<organism evidence="3 4">
    <name type="scientific">Hydrocarboniphaga effusa AP103</name>
    <dbReference type="NCBI Taxonomy" id="1172194"/>
    <lineage>
        <taxon>Bacteria</taxon>
        <taxon>Pseudomonadati</taxon>
        <taxon>Pseudomonadota</taxon>
        <taxon>Gammaproteobacteria</taxon>
        <taxon>Nevskiales</taxon>
        <taxon>Nevskiaceae</taxon>
        <taxon>Hydrocarboniphaga</taxon>
    </lineage>
</organism>
<evidence type="ECO:0000313" key="4">
    <source>
        <dbReference type="Proteomes" id="UP000003704"/>
    </source>
</evidence>
<proteinExistence type="predicted"/>
<dbReference type="Pfam" id="PF05721">
    <property type="entry name" value="PhyH"/>
    <property type="match status" value="1"/>
</dbReference>
<protein>
    <recommendedName>
        <fullName evidence="5">Phytanoyl-CoA dioxygenase</fullName>
    </recommendedName>
</protein>
<dbReference type="Proteomes" id="UP000003704">
    <property type="component" value="Unassembled WGS sequence"/>
</dbReference>
<dbReference type="GO" id="GO:0005506">
    <property type="term" value="F:iron ion binding"/>
    <property type="evidence" value="ECO:0007669"/>
    <property type="project" value="UniProtKB-ARBA"/>
</dbReference>
<dbReference type="SUPFAM" id="SSF51197">
    <property type="entry name" value="Clavaminate synthase-like"/>
    <property type="match status" value="1"/>
</dbReference>
<feature type="region of interest" description="Disordered" evidence="2">
    <location>
        <begin position="65"/>
        <end position="86"/>
    </location>
</feature>
<sequence>MSISFAASMPAAYSLDLPEPSSDIEQNKRNLDEYGLAVHKGLFNAEQVAAMLARLKEQAELEEEQGVAQLSDQSSTSKTWIGRASDGEAPPCWQGVPMLINKGRIFIDLGVMNPVLHQYANHCFKNYPMLLSGMTGLIVKKGATPMVIHTDQQFVPFPTPTPVYLNMMVCLTDFTEEMGATRVVPRSHKWGVYPRTALGPNGTPINPDPINTVPVCCKAGDVILFESRTWHQSGESSSDTVRYSFTLLWSQSWMRPMDDIVQSLHQDVYESLPKEVLSLLGFRVDAAGRFEPRHPGDRQSLNRGMPFVPELTRGGTKKAVPFGNLKAGRTYGYDDDQHKKHV</sequence>
<gene>
    <name evidence="3" type="ORF">WQQ_09260</name>
</gene>
<dbReference type="AlphaFoldDB" id="I7ZFV3"/>
<evidence type="ECO:0000256" key="1">
    <source>
        <dbReference type="ARBA" id="ARBA00001954"/>
    </source>
</evidence>
<dbReference type="OrthoDB" id="9796766at2"/>
<dbReference type="PANTHER" id="PTHR20883">
    <property type="entry name" value="PHYTANOYL-COA DIOXYGENASE DOMAIN CONTAINING 1"/>
    <property type="match status" value="1"/>
</dbReference>
<comment type="caution">
    <text evidence="3">The sequence shown here is derived from an EMBL/GenBank/DDBJ whole genome shotgun (WGS) entry which is preliminary data.</text>
</comment>
<evidence type="ECO:0008006" key="5">
    <source>
        <dbReference type="Google" id="ProtNLM"/>
    </source>
</evidence>
<dbReference type="Gene3D" id="2.60.120.620">
    <property type="entry name" value="q2cbj1_9rhob like domain"/>
    <property type="match status" value="1"/>
</dbReference>
<name>I7ZFV3_9GAMM</name>
<reference evidence="3 4" key="1">
    <citation type="journal article" date="2012" name="J. Bacteriol.">
        <title>Genome Sequence of n-Alkane-Degrading Hydrocarboniphaga effusa Strain AP103T (ATCC BAA-332T).</title>
        <authorList>
            <person name="Chang H.K."/>
            <person name="Zylstra G.J."/>
            <person name="Chae J.C."/>
        </authorList>
    </citation>
    <scope>NUCLEOTIDE SEQUENCE [LARGE SCALE GENOMIC DNA]</scope>
    <source>
        <strain evidence="3 4">AP103</strain>
    </source>
</reference>
<keyword evidence="4" id="KW-1185">Reference proteome</keyword>
<evidence type="ECO:0000256" key="2">
    <source>
        <dbReference type="SAM" id="MobiDB-lite"/>
    </source>
</evidence>
<dbReference type="RefSeq" id="WP_007183882.1">
    <property type="nucleotide sequence ID" value="NZ_AKGD01000001.1"/>
</dbReference>
<dbReference type="EMBL" id="AKGD01000001">
    <property type="protein sequence ID" value="EIT70789.1"/>
    <property type="molecule type" value="Genomic_DNA"/>
</dbReference>
<feature type="compositionally biased region" description="Polar residues" evidence="2">
    <location>
        <begin position="68"/>
        <end position="79"/>
    </location>
</feature>
<dbReference type="InterPro" id="IPR008775">
    <property type="entry name" value="Phytyl_CoA_dOase-like"/>
</dbReference>
<dbReference type="STRING" id="1172194.WQQ_09260"/>
<accession>I7ZFV3</accession>
<comment type="cofactor">
    <cofactor evidence="1">
        <name>Fe(2+)</name>
        <dbReference type="ChEBI" id="CHEBI:29033"/>
    </cofactor>
</comment>
<dbReference type="GO" id="GO:0016706">
    <property type="term" value="F:2-oxoglutarate-dependent dioxygenase activity"/>
    <property type="evidence" value="ECO:0007669"/>
    <property type="project" value="UniProtKB-ARBA"/>
</dbReference>